<keyword evidence="2" id="KW-1185">Reference proteome</keyword>
<dbReference type="AlphaFoldDB" id="A0A7J8Z3Z5"/>
<dbReference type="EMBL" id="JABEZV010000002">
    <property type="protein sequence ID" value="MBA0706282.1"/>
    <property type="molecule type" value="Genomic_DNA"/>
</dbReference>
<accession>A0A7J8Z3Z5</accession>
<protein>
    <submittedName>
        <fullName evidence="1">Uncharacterized protein</fullName>
    </submittedName>
</protein>
<dbReference type="Proteomes" id="UP000593574">
    <property type="component" value="Unassembled WGS sequence"/>
</dbReference>
<evidence type="ECO:0000313" key="1">
    <source>
        <dbReference type="EMBL" id="MBA0706282.1"/>
    </source>
</evidence>
<evidence type="ECO:0000313" key="2">
    <source>
        <dbReference type="Proteomes" id="UP000593574"/>
    </source>
</evidence>
<sequence>MDVPKLKAFKRVRSASEVDNFLWAMEQ</sequence>
<reference evidence="1 2" key="1">
    <citation type="journal article" date="2019" name="Genome Biol. Evol.">
        <title>Insights into the evolution of the New World diploid cottons (Gossypium, subgenus Houzingenia) based on genome sequencing.</title>
        <authorList>
            <person name="Grover C.E."/>
            <person name="Arick M.A. 2nd"/>
            <person name="Thrash A."/>
            <person name="Conover J.L."/>
            <person name="Sanders W.S."/>
            <person name="Peterson D.G."/>
            <person name="Frelichowski J.E."/>
            <person name="Scheffler J.A."/>
            <person name="Scheffler B.E."/>
            <person name="Wendel J.F."/>
        </authorList>
    </citation>
    <scope>NUCLEOTIDE SEQUENCE [LARGE SCALE GENOMIC DNA]</scope>
    <source>
        <strain evidence="1">4</strain>
        <tissue evidence="1">Leaf</tissue>
    </source>
</reference>
<gene>
    <name evidence="1" type="ORF">Golax_018402</name>
</gene>
<name>A0A7J8Z3Z5_9ROSI</name>
<comment type="caution">
    <text evidence="1">The sequence shown here is derived from an EMBL/GenBank/DDBJ whole genome shotgun (WGS) entry which is preliminary data.</text>
</comment>
<organism evidence="1 2">
    <name type="scientific">Gossypium laxum</name>
    <dbReference type="NCBI Taxonomy" id="34288"/>
    <lineage>
        <taxon>Eukaryota</taxon>
        <taxon>Viridiplantae</taxon>
        <taxon>Streptophyta</taxon>
        <taxon>Embryophyta</taxon>
        <taxon>Tracheophyta</taxon>
        <taxon>Spermatophyta</taxon>
        <taxon>Magnoliopsida</taxon>
        <taxon>eudicotyledons</taxon>
        <taxon>Gunneridae</taxon>
        <taxon>Pentapetalae</taxon>
        <taxon>rosids</taxon>
        <taxon>malvids</taxon>
        <taxon>Malvales</taxon>
        <taxon>Malvaceae</taxon>
        <taxon>Malvoideae</taxon>
        <taxon>Gossypium</taxon>
    </lineage>
</organism>
<proteinExistence type="predicted"/>